<evidence type="ECO:0000313" key="4">
    <source>
        <dbReference type="Proteomes" id="UP001223586"/>
    </source>
</evidence>
<reference evidence="3 4" key="1">
    <citation type="submission" date="2023-07" db="EMBL/GenBank/DDBJ databases">
        <title>Genomic Encyclopedia of Type Strains, Phase IV (KMG-IV): sequencing the most valuable type-strain genomes for metagenomic binning, comparative biology and taxonomic classification.</title>
        <authorList>
            <person name="Goeker M."/>
        </authorList>
    </citation>
    <scope>NUCLEOTIDE SEQUENCE [LARGE SCALE GENOMIC DNA]</scope>
    <source>
        <strain evidence="3 4">DSM 23837</strain>
    </source>
</reference>
<dbReference type="CDD" id="cd02185">
    <property type="entry name" value="AroH"/>
    <property type="match status" value="1"/>
</dbReference>
<accession>A0ABT9WSC6</accession>
<dbReference type="PIRSF" id="PIRSF005965">
    <property type="entry name" value="Chor_mut_AroH"/>
    <property type="match status" value="1"/>
</dbReference>
<keyword evidence="4" id="KW-1185">Reference proteome</keyword>
<name>A0ABT9WSC6_9BACI</name>
<dbReference type="GO" id="GO:0004106">
    <property type="term" value="F:chorismate mutase activity"/>
    <property type="evidence" value="ECO:0007669"/>
    <property type="project" value="UniProtKB-EC"/>
</dbReference>
<comment type="catalytic activity">
    <reaction evidence="2">
        <text>chorismate = prephenate</text>
        <dbReference type="Rhea" id="RHEA:13897"/>
        <dbReference type="ChEBI" id="CHEBI:29748"/>
        <dbReference type="ChEBI" id="CHEBI:29934"/>
        <dbReference type="EC" id="5.4.99.5"/>
    </reaction>
</comment>
<dbReference type="PANTHER" id="PTHR21164">
    <property type="entry name" value="CHORISMATE MUTASE"/>
    <property type="match status" value="1"/>
</dbReference>
<dbReference type="PROSITE" id="PS51167">
    <property type="entry name" value="CHORISMATE_MUT_1"/>
    <property type="match status" value="1"/>
</dbReference>
<gene>
    <name evidence="3" type="ORF">J2S08_002032</name>
</gene>
<evidence type="ECO:0000313" key="3">
    <source>
        <dbReference type="EMBL" id="MDQ0176196.1"/>
    </source>
</evidence>
<evidence type="ECO:0000256" key="2">
    <source>
        <dbReference type="PROSITE-ProRule" id="PRU00514"/>
    </source>
</evidence>
<dbReference type="Gene3D" id="3.30.1330.40">
    <property type="entry name" value="RutC-like"/>
    <property type="match status" value="1"/>
</dbReference>
<organism evidence="3 4">
    <name type="scientific">Bacillus chungangensis</name>
    <dbReference type="NCBI Taxonomy" id="587633"/>
    <lineage>
        <taxon>Bacteria</taxon>
        <taxon>Bacillati</taxon>
        <taxon>Bacillota</taxon>
        <taxon>Bacilli</taxon>
        <taxon>Bacillales</taxon>
        <taxon>Bacillaceae</taxon>
        <taxon>Bacillus</taxon>
    </lineage>
</organism>
<evidence type="ECO:0000256" key="1">
    <source>
        <dbReference type="NCBIfam" id="TIGR01796"/>
    </source>
</evidence>
<dbReference type="RefSeq" id="WP_307229160.1">
    <property type="nucleotide sequence ID" value="NZ_JAUSTT010000010.1"/>
</dbReference>
<keyword evidence="2" id="KW-0057">Aromatic amino acid biosynthesis</keyword>
<sequence length="121" mass="13447">MIRGIRGATTVTDNDEQEILKASEELIGVLIEKNNISPDNVVSVFISLTPGLDAAFPAKALRMFPNWTYVPVMCMQEIPVKGSLPHCIRIMMHVQTETSQADIQHVYLRGAISLRPDLSIK</sequence>
<dbReference type="InterPro" id="IPR008243">
    <property type="entry name" value="Chorismate_mutase_AroH"/>
</dbReference>
<dbReference type="EMBL" id="JAUSTT010000010">
    <property type="protein sequence ID" value="MDQ0176196.1"/>
    <property type="molecule type" value="Genomic_DNA"/>
</dbReference>
<dbReference type="SUPFAM" id="SSF55298">
    <property type="entry name" value="YjgF-like"/>
    <property type="match status" value="1"/>
</dbReference>
<dbReference type="EC" id="5.4.99.5" evidence="1 2"/>
<proteinExistence type="predicted"/>
<dbReference type="PANTHER" id="PTHR21164:SF0">
    <property type="entry name" value="CHORISMATE MUTASE AROH"/>
    <property type="match status" value="1"/>
</dbReference>
<keyword evidence="2 3" id="KW-0413">Isomerase</keyword>
<dbReference type="Pfam" id="PF07736">
    <property type="entry name" value="CM_1"/>
    <property type="match status" value="1"/>
</dbReference>
<dbReference type="Proteomes" id="UP001223586">
    <property type="component" value="Unassembled WGS sequence"/>
</dbReference>
<protein>
    <recommendedName>
        <fullName evidence="1 2">chorismate mutase</fullName>
        <ecNumber evidence="1 2">5.4.99.5</ecNumber>
    </recommendedName>
</protein>
<comment type="caution">
    <text evidence="3">The sequence shown here is derived from an EMBL/GenBank/DDBJ whole genome shotgun (WGS) entry which is preliminary data.</text>
</comment>
<keyword evidence="2" id="KW-0028">Amino-acid biosynthesis</keyword>
<dbReference type="NCBIfam" id="TIGR01796">
    <property type="entry name" value="CM_mono_aroH"/>
    <property type="match status" value="1"/>
</dbReference>
<dbReference type="InterPro" id="IPR035959">
    <property type="entry name" value="RutC-like_sf"/>
</dbReference>